<comment type="caution">
    <text evidence="2">The sequence shown here is derived from an EMBL/GenBank/DDBJ whole genome shotgun (WGS) entry which is preliminary data.</text>
</comment>
<organism evidence="2 3">
    <name type="scientific">Mycena maculata</name>
    <dbReference type="NCBI Taxonomy" id="230809"/>
    <lineage>
        <taxon>Eukaryota</taxon>
        <taxon>Fungi</taxon>
        <taxon>Dikarya</taxon>
        <taxon>Basidiomycota</taxon>
        <taxon>Agaricomycotina</taxon>
        <taxon>Agaricomycetes</taxon>
        <taxon>Agaricomycetidae</taxon>
        <taxon>Agaricales</taxon>
        <taxon>Marasmiineae</taxon>
        <taxon>Mycenaceae</taxon>
        <taxon>Mycena</taxon>
    </lineage>
</organism>
<dbReference type="AlphaFoldDB" id="A0AAD7JJX4"/>
<accession>A0AAD7JJX4</accession>
<dbReference type="Proteomes" id="UP001215280">
    <property type="component" value="Unassembled WGS sequence"/>
</dbReference>
<dbReference type="SMART" id="SM00220">
    <property type="entry name" value="S_TKc"/>
    <property type="match status" value="1"/>
</dbReference>
<proteinExistence type="predicted"/>
<feature type="domain" description="Protein kinase" evidence="1">
    <location>
        <begin position="1"/>
        <end position="317"/>
    </location>
</feature>
<dbReference type="EMBL" id="JARJLG010000038">
    <property type="protein sequence ID" value="KAJ7764106.1"/>
    <property type="molecule type" value="Genomic_DNA"/>
</dbReference>
<evidence type="ECO:0000313" key="2">
    <source>
        <dbReference type="EMBL" id="KAJ7764106.1"/>
    </source>
</evidence>
<dbReference type="GO" id="GO:0005524">
    <property type="term" value="F:ATP binding"/>
    <property type="evidence" value="ECO:0007669"/>
    <property type="project" value="InterPro"/>
</dbReference>
<name>A0AAD7JJX4_9AGAR</name>
<dbReference type="InterPro" id="IPR000719">
    <property type="entry name" value="Prot_kinase_dom"/>
</dbReference>
<keyword evidence="3" id="KW-1185">Reference proteome</keyword>
<reference evidence="2" key="1">
    <citation type="submission" date="2023-03" db="EMBL/GenBank/DDBJ databases">
        <title>Massive genome expansion in bonnet fungi (Mycena s.s.) driven by repeated elements and novel gene families across ecological guilds.</title>
        <authorList>
            <consortium name="Lawrence Berkeley National Laboratory"/>
            <person name="Harder C.B."/>
            <person name="Miyauchi S."/>
            <person name="Viragh M."/>
            <person name="Kuo A."/>
            <person name="Thoen E."/>
            <person name="Andreopoulos B."/>
            <person name="Lu D."/>
            <person name="Skrede I."/>
            <person name="Drula E."/>
            <person name="Henrissat B."/>
            <person name="Morin E."/>
            <person name="Kohler A."/>
            <person name="Barry K."/>
            <person name="LaButti K."/>
            <person name="Morin E."/>
            <person name="Salamov A."/>
            <person name="Lipzen A."/>
            <person name="Mereny Z."/>
            <person name="Hegedus B."/>
            <person name="Baldrian P."/>
            <person name="Stursova M."/>
            <person name="Weitz H."/>
            <person name="Taylor A."/>
            <person name="Grigoriev I.V."/>
            <person name="Nagy L.G."/>
            <person name="Martin F."/>
            <person name="Kauserud H."/>
        </authorList>
    </citation>
    <scope>NUCLEOTIDE SEQUENCE</scope>
    <source>
        <strain evidence="2">CBHHK188m</strain>
    </source>
</reference>
<evidence type="ECO:0000259" key="1">
    <source>
        <dbReference type="PROSITE" id="PS50011"/>
    </source>
</evidence>
<dbReference type="Gene3D" id="1.10.510.10">
    <property type="entry name" value="Transferase(Phosphotransferase) domain 1"/>
    <property type="match status" value="1"/>
</dbReference>
<sequence length="357" mass="41406">MYELDRVEVWWRDHQEWLETCGYLLRPRYRRGWERPSNREEELSRTSWVMDATRVDGFLVALKRISPSHVTESGEERIMQLLNSEPLASHPDNPCPTLYAVLTVPGDGNMKILVLPYLRRFDSPPFETIGEVIDFCRQALRGLRFLHEHHIAHRDPHSMNIMLDPKNMYPSGFYTGSAHYAHRTRDFSARAKNFTRTQRPSRYYWIDYGLSVTSSSLDALLPYVRGGDKDIPETRENVRKANPFAADVWWMGNLIQKHLIQRYSGLESLEPLVATMCQNRPEDRPTMAEATAHFDDILARLSSWRLRSLTVRRKNLLWRFLDGMPAYIAHTVTYLLTRVPALPSAPAVDKDNGHGAE</sequence>
<dbReference type="GO" id="GO:0004672">
    <property type="term" value="F:protein kinase activity"/>
    <property type="evidence" value="ECO:0007669"/>
    <property type="project" value="InterPro"/>
</dbReference>
<protein>
    <recommendedName>
        <fullName evidence="1">Protein kinase domain-containing protein</fullName>
    </recommendedName>
</protein>
<evidence type="ECO:0000313" key="3">
    <source>
        <dbReference type="Proteomes" id="UP001215280"/>
    </source>
</evidence>
<dbReference type="SUPFAM" id="SSF56112">
    <property type="entry name" value="Protein kinase-like (PK-like)"/>
    <property type="match status" value="1"/>
</dbReference>
<gene>
    <name evidence="2" type="ORF">DFH07DRAFT_939135</name>
</gene>
<dbReference type="InterPro" id="IPR011009">
    <property type="entry name" value="Kinase-like_dom_sf"/>
</dbReference>
<dbReference type="PROSITE" id="PS50011">
    <property type="entry name" value="PROTEIN_KINASE_DOM"/>
    <property type="match status" value="1"/>
</dbReference>